<reference evidence="1" key="1">
    <citation type="journal article" date="2019" name="Sci. Rep.">
        <title>Draft genome of Tanacetum cinerariifolium, the natural source of mosquito coil.</title>
        <authorList>
            <person name="Yamashiro T."/>
            <person name="Shiraishi A."/>
            <person name="Satake H."/>
            <person name="Nakayama K."/>
        </authorList>
    </citation>
    <scope>NUCLEOTIDE SEQUENCE</scope>
</reference>
<comment type="caution">
    <text evidence="1">The sequence shown here is derived from an EMBL/GenBank/DDBJ whole genome shotgun (WGS) entry which is preliminary data.</text>
</comment>
<sequence>TKGAGFCGKEWGEVMGSRESDGEGAGSGDEGLVRLAGKWVVNSG</sequence>
<protein>
    <submittedName>
        <fullName evidence="1">Uncharacterized protein</fullName>
    </submittedName>
</protein>
<accession>A0A699HFS8</accession>
<dbReference type="AlphaFoldDB" id="A0A699HFS8"/>
<organism evidence="1">
    <name type="scientific">Tanacetum cinerariifolium</name>
    <name type="common">Dalmatian daisy</name>
    <name type="synonym">Chrysanthemum cinerariifolium</name>
    <dbReference type="NCBI Taxonomy" id="118510"/>
    <lineage>
        <taxon>Eukaryota</taxon>
        <taxon>Viridiplantae</taxon>
        <taxon>Streptophyta</taxon>
        <taxon>Embryophyta</taxon>
        <taxon>Tracheophyta</taxon>
        <taxon>Spermatophyta</taxon>
        <taxon>Magnoliopsida</taxon>
        <taxon>eudicotyledons</taxon>
        <taxon>Gunneridae</taxon>
        <taxon>Pentapetalae</taxon>
        <taxon>asterids</taxon>
        <taxon>campanulids</taxon>
        <taxon>Asterales</taxon>
        <taxon>Asteraceae</taxon>
        <taxon>Asteroideae</taxon>
        <taxon>Anthemideae</taxon>
        <taxon>Anthemidinae</taxon>
        <taxon>Tanacetum</taxon>
    </lineage>
</organism>
<gene>
    <name evidence="1" type="ORF">Tci_377304</name>
</gene>
<name>A0A699HFS8_TANCI</name>
<proteinExistence type="predicted"/>
<dbReference type="EMBL" id="BKCJ010148387">
    <property type="protein sequence ID" value="GEY05330.1"/>
    <property type="molecule type" value="Genomic_DNA"/>
</dbReference>
<feature type="non-terminal residue" evidence="1">
    <location>
        <position position="1"/>
    </location>
</feature>
<evidence type="ECO:0000313" key="1">
    <source>
        <dbReference type="EMBL" id="GEY05330.1"/>
    </source>
</evidence>